<keyword evidence="3" id="KW-1185">Reference proteome</keyword>
<comment type="caution">
    <text evidence="2">The sequence shown here is derived from an EMBL/GenBank/DDBJ whole genome shotgun (WGS) entry which is preliminary data.</text>
</comment>
<dbReference type="EMBL" id="PYYB01000006">
    <property type="protein sequence ID" value="PTL54118.1"/>
    <property type="molecule type" value="Genomic_DNA"/>
</dbReference>
<dbReference type="Proteomes" id="UP000240739">
    <property type="component" value="Unassembled WGS sequence"/>
</dbReference>
<sequence>MKRSGYELLGFAVWHGAKWYVRRRYGWLVPSRRVVAAGVVGGAIVAIAVAESRRESAAAGA</sequence>
<accession>A0A2T4UB93</accession>
<keyword evidence="1" id="KW-0472">Membrane</keyword>
<organism evidence="2 3">
    <name type="scientific">Paraconexibacter algicola</name>
    <dbReference type="NCBI Taxonomy" id="2133960"/>
    <lineage>
        <taxon>Bacteria</taxon>
        <taxon>Bacillati</taxon>
        <taxon>Actinomycetota</taxon>
        <taxon>Thermoleophilia</taxon>
        <taxon>Solirubrobacterales</taxon>
        <taxon>Paraconexibacteraceae</taxon>
        <taxon>Paraconexibacter</taxon>
    </lineage>
</organism>
<gene>
    <name evidence="2" type="ORF">C7Y72_22150</name>
</gene>
<evidence type="ECO:0000313" key="2">
    <source>
        <dbReference type="EMBL" id="PTL54118.1"/>
    </source>
</evidence>
<dbReference type="AlphaFoldDB" id="A0A2T4UB93"/>
<proteinExistence type="predicted"/>
<feature type="transmembrane region" description="Helical" evidence="1">
    <location>
        <begin position="34"/>
        <end position="50"/>
    </location>
</feature>
<reference evidence="2 3" key="1">
    <citation type="submission" date="2018-03" db="EMBL/GenBank/DDBJ databases">
        <title>Aquarubrobacter algicola gen. nov., sp. nov., a novel actinobacterium isolated from shallow eutrophic lake during the end of cyanobacterial harmful algal blooms.</title>
        <authorList>
            <person name="Chun S.J."/>
        </authorList>
    </citation>
    <scope>NUCLEOTIDE SEQUENCE [LARGE SCALE GENOMIC DNA]</scope>
    <source>
        <strain evidence="2 3">Seoho-28</strain>
    </source>
</reference>
<evidence type="ECO:0000256" key="1">
    <source>
        <dbReference type="SAM" id="Phobius"/>
    </source>
</evidence>
<dbReference type="RefSeq" id="WP_107571393.1">
    <property type="nucleotide sequence ID" value="NZ_PYYB01000006.1"/>
</dbReference>
<keyword evidence="1" id="KW-1133">Transmembrane helix</keyword>
<keyword evidence="1" id="KW-0812">Transmembrane</keyword>
<protein>
    <submittedName>
        <fullName evidence="2">Uncharacterized protein</fullName>
    </submittedName>
</protein>
<name>A0A2T4UB93_9ACTN</name>
<evidence type="ECO:0000313" key="3">
    <source>
        <dbReference type="Proteomes" id="UP000240739"/>
    </source>
</evidence>